<evidence type="ECO:0000313" key="2">
    <source>
        <dbReference type="EMBL" id="MFD0686032.1"/>
    </source>
</evidence>
<evidence type="ECO:0000313" key="3">
    <source>
        <dbReference type="Proteomes" id="UP001597063"/>
    </source>
</evidence>
<organism evidence="2 3">
    <name type="scientific">Actinomadura fibrosa</name>
    <dbReference type="NCBI Taxonomy" id="111802"/>
    <lineage>
        <taxon>Bacteria</taxon>
        <taxon>Bacillati</taxon>
        <taxon>Actinomycetota</taxon>
        <taxon>Actinomycetes</taxon>
        <taxon>Streptosporangiales</taxon>
        <taxon>Thermomonosporaceae</taxon>
        <taxon>Actinomadura</taxon>
    </lineage>
</organism>
<evidence type="ECO:0000256" key="1">
    <source>
        <dbReference type="SAM" id="MobiDB-lite"/>
    </source>
</evidence>
<gene>
    <name evidence="2" type="ORF">ACFQZM_16125</name>
</gene>
<proteinExistence type="predicted"/>
<dbReference type="RefSeq" id="WP_131755634.1">
    <property type="nucleotide sequence ID" value="NZ_CAACUY010000007.1"/>
</dbReference>
<dbReference type="EMBL" id="JBHTGP010000007">
    <property type="protein sequence ID" value="MFD0686032.1"/>
    <property type="molecule type" value="Genomic_DNA"/>
</dbReference>
<sequence length="790" mass="84168">MIYELYVEAGAPSLETMAAVVAADDDLPGAPEKDTIHRIIRDTALPPSQADVVAVVTVLARATTTWDSHDAAQRARDLWVAARMSSAVGVPLGEASDPFVLEVHRPIAAEQAGTLPPLPPYLPRPHDQQLAAVVQRAAEGASMMTVLVAGSSAGKTRACWQALEPLRKAGGWRLWHPFDPTRPQAALQDLDRVGPRTVVWLNETQDYLGGGEAGERVAAGLRTLLADRARAPVLVLGTLWPEHHTDLTRRPESQVRQLLDGTIIEVPETFTGTDPAVLRQAATTDPRLAEAIEHAEDGQITQYLAGGPELLARFTAAEPAAKAMIWAAMDARRMGHRNALPLSLLEEAVPAYLTATQYDQLGEDWLERALAYTAQPCKGARGPVTRIRAERPHRGRRRHTPHASGHDGGPVYQLADYLDQHGRATRADQIPPIGFWEAAAAHAHPSDQRALGDAAWNRGLYRDATQLHKNATTHGDPWAARSLVAHLHRLHPTDHRPAAHAAAHIALDNPYGVAALLGGLREAGAGDQVTALADRATAHAALDDPAGVAALLDRLRAAGADDQVTALADRAAAQVALDDPRGVAVLLDRLRAAGAGDQVTALLARNPAAHAALDDPRGVAVLLRGLREAGADDQVTALADRATAHAALDDPRGVAVLLPGLRAAGADDQVTALADRATAHAALDDPFGLAALLDRLRAAGADDQVTALLARNPAAHAALDDLGGVAVLLRGLREAGAGDQVTALADRLPAAGMFDQFLQFADHRERYRFGREPEGHPADWWRWEDLLDLG</sequence>
<comment type="caution">
    <text evidence="2">The sequence shown here is derived from an EMBL/GenBank/DDBJ whole genome shotgun (WGS) entry which is preliminary data.</text>
</comment>
<protein>
    <recommendedName>
        <fullName evidence="4">ATP-binding protein</fullName>
    </recommendedName>
</protein>
<dbReference type="Proteomes" id="UP001597063">
    <property type="component" value="Unassembled WGS sequence"/>
</dbReference>
<evidence type="ECO:0008006" key="4">
    <source>
        <dbReference type="Google" id="ProtNLM"/>
    </source>
</evidence>
<keyword evidence="3" id="KW-1185">Reference proteome</keyword>
<accession>A0ABW2XMI5</accession>
<name>A0ABW2XMI5_9ACTN</name>
<feature type="region of interest" description="Disordered" evidence="1">
    <location>
        <begin position="388"/>
        <end position="411"/>
    </location>
</feature>
<reference evidence="3" key="1">
    <citation type="journal article" date="2019" name="Int. J. Syst. Evol. Microbiol.">
        <title>The Global Catalogue of Microorganisms (GCM) 10K type strain sequencing project: providing services to taxonomists for standard genome sequencing and annotation.</title>
        <authorList>
            <consortium name="The Broad Institute Genomics Platform"/>
            <consortium name="The Broad Institute Genome Sequencing Center for Infectious Disease"/>
            <person name="Wu L."/>
            <person name="Ma J."/>
        </authorList>
    </citation>
    <scope>NUCLEOTIDE SEQUENCE [LARGE SCALE GENOMIC DNA]</scope>
    <source>
        <strain evidence="3">JCM 9371</strain>
    </source>
</reference>